<accession>A0A5P1FAJ8</accession>
<dbReference type="EMBL" id="CM007384">
    <property type="protein sequence ID" value="ONK73540.1"/>
    <property type="molecule type" value="Genomic_DNA"/>
</dbReference>
<dbReference type="OMA" id="CRVNCTV"/>
<dbReference type="GO" id="GO:0016020">
    <property type="term" value="C:membrane"/>
    <property type="evidence" value="ECO:0007669"/>
    <property type="project" value="GOC"/>
</dbReference>
<dbReference type="PANTHER" id="PTHR12358:SF6">
    <property type="entry name" value="CERAMIDE KINASE"/>
    <property type="match status" value="1"/>
</dbReference>
<dbReference type="Gramene" id="ONK73540">
    <property type="protein sequence ID" value="ONK73540"/>
    <property type="gene ID" value="A4U43_C04F32690"/>
</dbReference>
<protein>
    <recommendedName>
        <fullName evidence="1">Ceramide kinase C-terminal domain-containing protein</fullName>
    </recommendedName>
</protein>
<dbReference type="PANTHER" id="PTHR12358">
    <property type="entry name" value="SPHINGOSINE KINASE"/>
    <property type="match status" value="1"/>
</dbReference>
<dbReference type="Proteomes" id="UP000243459">
    <property type="component" value="Chromosome 4"/>
</dbReference>
<dbReference type="Gene3D" id="2.60.200.40">
    <property type="match status" value="1"/>
</dbReference>
<dbReference type="GO" id="GO:0001729">
    <property type="term" value="F:ceramide kinase activity"/>
    <property type="evidence" value="ECO:0007669"/>
    <property type="project" value="TreeGrafter"/>
</dbReference>
<organism evidence="2 3">
    <name type="scientific">Asparagus officinalis</name>
    <name type="common">Garden asparagus</name>
    <dbReference type="NCBI Taxonomy" id="4686"/>
    <lineage>
        <taxon>Eukaryota</taxon>
        <taxon>Viridiplantae</taxon>
        <taxon>Streptophyta</taxon>
        <taxon>Embryophyta</taxon>
        <taxon>Tracheophyta</taxon>
        <taxon>Spermatophyta</taxon>
        <taxon>Magnoliopsida</taxon>
        <taxon>Liliopsida</taxon>
        <taxon>Asparagales</taxon>
        <taxon>Asparagaceae</taxon>
        <taxon>Asparagoideae</taxon>
        <taxon>Asparagus</taxon>
    </lineage>
</organism>
<keyword evidence="3" id="KW-1185">Reference proteome</keyword>
<dbReference type="SUPFAM" id="SSF111331">
    <property type="entry name" value="NAD kinase/diacylglycerol kinase-like"/>
    <property type="match status" value="1"/>
</dbReference>
<dbReference type="InterPro" id="IPR016064">
    <property type="entry name" value="NAD/diacylglycerol_kinase_sf"/>
</dbReference>
<dbReference type="AlphaFoldDB" id="A0A5P1FAJ8"/>
<reference evidence="3" key="1">
    <citation type="journal article" date="2017" name="Nat. Commun.">
        <title>The asparagus genome sheds light on the origin and evolution of a young Y chromosome.</title>
        <authorList>
            <person name="Harkess A."/>
            <person name="Zhou J."/>
            <person name="Xu C."/>
            <person name="Bowers J.E."/>
            <person name="Van der Hulst R."/>
            <person name="Ayyampalayam S."/>
            <person name="Mercati F."/>
            <person name="Riccardi P."/>
            <person name="McKain M.R."/>
            <person name="Kakrana A."/>
            <person name="Tang H."/>
            <person name="Ray J."/>
            <person name="Groenendijk J."/>
            <person name="Arikit S."/>
            <person name="Mathioni S.M."/>
            <person name="Nakano M."/>
            <person name="Shan H."/>
            <person name="Telgmann-Rauber A."/>
            <person name="Kanno A."/>
            <person name="Yue Z."/>
            <person name="Chen H."/>
            <person name="Li W."/>
            <person name="Chen Y."/>
            <person name="Xu X."/>
            <person name="Zhang Y."/>
            <person name="Luo S."/>
            <person name="Chen H."/>
            <person name="Gao J."/>
            <person name="Mao Z."/>
            <person name="Pires J.C."/>
            <person name="Luo M."/>
            <person name="Kudrna D."/>
            <person name="Wing R.A."/>
            <person name="Meyers B.C."/>
            <person name="Yi K."/>
            <person name="Kong H."/>
            <person name="Lavrijsen P."/>
            <person name="Sunseri F."/>
            <person name="Falavigna A."/>
            <person name="Ye Y."/>
            <person name="Leebens-Mack J.H."/>
            <person name="Chen G."/>
        </authorList>
    </citation>
    <scope>NUCLEOTIDE SEQUENCE [LARGE SCALE GENOMIC DNA]</scope>
    <source>
        <strain evidence="3">cv. DH0086</strain>
    </source>
</reference>
<name>A0A5P1FAJ8_ASPOF</name>
<evidence type="ECO:0000259" key="1">
    <source>
        <dbReference type="Pfam" id="PF19280"/>
    </source>
</evidence>
<proteinExistence type="predicted"/>
<dbReference type="GO" id="GO:0006672">
    <property type="term" value="P:ceramide metabolic process"/>
    <property type="evidence" value="ECO:0007669"/>
    <property type="project" value="TreeGrafter"/>
</dbReference>
<evidence type="ECO:0000313" key="3">
    <source>
        <dbReference type="Proteomes" id="UP000243459"/>
    </source>
</evidence>
<gene>
    <name evidence="2" type="ORF">A4U43_C04F32690</name>
</gene>
<dbReference type="InterPro" id="IPR045363">
    <property type="entry name" value="CERK_C"/>
</dbReference>
<sequence>METGTPALSGTLLLDRVGDVVVTLNSDGISWSAVDNLHYGCKYLQSDKDDNKNASLIFGFAYTPFRYGFYGDVIKESEKYRWMGPKRYDFVGTKVFLEHRSYEAEVTFLEDKMIDPNPKPEKIQCGPQRSLSSRKNPEKVFCRVNCTVCNKTEISSVDDERGITNASIQSEDSRWVRTKGRFLSVGAAVISCRNEKAPDGLVADAHLGDGFLHLILVKDCSRSYYLWHLTQLTRRGGNPLNFKFVEHHKTRAFTFMANHDESSWNLDGELLQGCQVTVRACRGLVNLFASGPEV</sequence>
<dbReference type="InterPro" id="IPR050187">
    <property type="entry name" value="Lipid_Phosphate_FormReg"/>
</dbReference>
<dbReference type="Pfam" id="PF19280">
    <property type="entry name" value="CERK_C"/>
    <property type="match status" value="1"/>
</dbReference>
<feature type="domain" description="Ceramide kinase C-terminal" evidence="1">
    <location>
        <begin position="147"/>
        <end position="268"/>
    </location>
</feature>
<evidence type="ECO:0000313" key="2">
    <source>
        <dbReference type="EMBL" id="ONK73540.1"/>
    </source>
</evidence>